<dbReference type="EMBL" id="MQVX01000001">
    <property type="protein sequence ID" value="PQJ16126.1"/>
    <property type="molecule type" value="Genomic_DNA"/>
</dbReference>
<keyword evidence="2" id="KW-1185">Reference proteome</keyword>
<dbReference type="OrthoDB" id="1436588at2"/>
<dbReference type="Proteomes" id="UP000239366">
    <property type="component" value="Unassembled WGS sequence"/>
</dbReference>
<reference evidence="2" key="1">
    <citation type="submission" date="2016-11" db="EMBL/GenBank/DDBJ databases">
        <title>Trade-off between light-utilization and light-protection in marine flavobacteria.</title>
        <authorList>
            <person name="Kumagai Y."/>
            <person name="Yoshizawa S."/>
            <person name="Kogure K."/>
        </authorList>
    </citation>
    <scope>NUCLEOTIDE SEQUENCE [LARGE SCALE GENOMIC DNA]</scope>
    <source>
        <strain evidence="2">SG-18</strain>
    </source>
</reference>
<gene>
    <name evidence="1" type="ORF">BST99_10665</name>
</gene>
<accession>A0A2S7T9H8</accession>
<sequence length="141" mass="16810">MIFNTTYKNEDYLFESDQQLGKSFSIMERIRLGGIGSGRLMIHQISPKLKLGKLEFSEIDYGNIELRPKGIIVHYTSKLERFSWVIPYYRLNLYNAQFYSIHANGNFIQFEKNKNYKENKKFLDRMAQRKIDVLDLGYYDE</sequence>
<evidence type="ECO:0000313" key="1">
    <source>
        <dbReference type="EMBL" id="PQJ16126.1"/>
    </source>
</evidence>
<dbReference type="AlphaFoldDB" id="A0A2S7T9H8"/>
<name>A0A2S7T9H8_9FLAO</name>
<comment type="caution">
    <text evidence="1">The sequence shown here is derived from an EMBL/GenBank/DDBJ whole genome shotgun (WGS) entry which is preliminary data.</text>
</comment>
<evidence type="ECO:0000313" key="2">
    <source>
        <dbReference type="Proteomes" id="UP000239366"/>
    </source>
</evidence>
<dbReference type="RefSeq" id="WP_105001797.1">
    <property type="nucleotide sequence ID" value="NZ_MQVX01000001.1"/>
</dbReference>
<proteinExistence type="predicted"/>
<organism evidence="1 2">
    <name type="scientific">Aureicoccus marinus</name>
    <dbReference type="NCBI Taxonomy" id="754435"/>
    <lineage>
        <taxon>Bacteria</taxon>
        <taxon>Pseudomonadati</taxon>
        <taxon>Bacteroidota</taxon>
        <taxon>Flavobacteriia</taxon>
        <taxon>Flavobacteriales</taxon>
        <taxon>Flavobacteriaceae</taxon>
        <taxon>Aureicoccus</taxon>
    </lineage>
</organism>
<protein>
    <submittedName>
        <fullName evidence="1">Uncharacterized protein</fullName>
    </submittedName>
</protein>